<organism evidence="3 4">
    <name type="scientific">Kalanchoe fedtschenkoi</name>
    <name type="common">Lavender scallops</name>
    <name type="synonym">South American air plant</name>
    <dbReference type="NCBI Taxonomy" id="63787"/>
    <lineage>
        <taxon>Eukaryota</taxon>
        <taxon>Viridiplantae</taxon>
        <taxon>Streptophyta</taxon>
        <taxon>Embryophyta</taxon>
        <taxon>Tracheophyta</taxon>
        <taxon>Spermatophyta</taxon>
        <taxon>Magnoliopsida</taxon>
        <taxon>eudicotyledons</taxon>
        <taxon>Gunneridae</taxon>
        <taxon>Pentapetalae</taxon>
        <taxon>Saxifragales</taxon>
        <taxon>Crassulaceae</taxon>
        <taxon>Kalanchoe</taxon>
    </lineage>
</organism>
<dbReference type="OMA" id="EEVRMCL"/>
<dbReference type="CDD" id="cd22162">
    <property type="entry name" value="F-box_AtSKIP3-like"/>
    <property type="match status" value="1"/>
</dbReference>
<dbReference type="Proteomes" id="UP000594263">
    <property type="component" value="Unplaced"/>
</dbReference>
<dbReference type="AlphaFoldDB" id="A0A7N0TFZ4"/>
<dbReference type="SUPFAM" id="SSF81383">
    <property type="entry name" value="F-box domain"/>
    <property type="match status" value="1"/>
</dbReference>
<dbReference type="SMART" id="SM00256">
    <property type="entry name" value="FBOX"/>
    <property type="match status" value="1"/>
</dbReference>
<accession>A0A7N0TFZ4</accession>
<evidence type="ECO:0000256" key="1">
    <source>
        <dbReference type="SAM" id="MobiDB-lite"/>
    </source>
</evidence>
<evidence type="ECO:0000313" key="4">
    <source>
        <dbReference type="Proteomes" id="UP000594263"/>
    </source>
</evidence>
<name>A0A7N0TFZ4_KALFE</name>
<dbReference type="InterPro" id="IPR025886">
    <property type="entry name" value="PP2-like"/>
</dbReference>
<keyword evidence="4" id="KW-1185">Reference proteome</keyword>
<dbReference type="InterPro" id="IPR001810">
    <property type="entry name" value="F-box_dom"/>
</dbReference>
<feature type="region of interest" description="Disordered" evidence="1">
    <location>
        <begin position="201"/>
        <end position="230"/>
    </location>
</feature>
<dbReference type="Pfam" id="PF00646">
    <property type="entry name" value="F-box"/>
    <property type="match status" value="1"/>
</dbReference>
<evidence type="ECO:0000259" key="2">
    <source>
        <dbReference type="PROSITE" id="PS50181"/>
    </source>
</evidence>
<feature type="domain" description="F-box" evidence="2">
    <location>
        <begin position="1"/>
        <end position="44"/>
    </location>
</feature>
<dbReference type="Gramene" id="Kaladp0036s0104.1.v1.1">
    <property type="protein sequence ID" value="Kaladp0036s0104.1.v1.1"/>
    <property type="gene ID" value="Kaladp0036s0104.v1.1"/>
</dbReference>
<dbReference type="PANTHER" id="PTHR32278">
    <property type="entry name" value="F-BOX DOMAIN-CONTAINING PROTEIN"/>
    <property type="match status" value="1"/>
</dbReference>
<dbReference type="InterPro" id="IPR036047">
    <property type="entry name" value="F-box-like_dom_sf"/>
</dbReference>
<feature type="compositionally biased region" description="Basic and acidic residues" evidence="1">
    <location>
        <begin position="220"/>
        <end position="230"/>
    </location>
</feature>
<proteinExistence type="predicted"/>
<sequence>MELLPEDCMRHIFSFASPLEACRMCGVSSAVQSTVDSDAVWEKFLPPDYTEIVSRLVWPVEFSSKKELFFKLSSPLLIDHGMKMFWLDKKSGKKCYMLGARALSIAWADSPLYWSWKPLLGSRFPEVAELRTIWWLEIQGCLESSALSPDTTYRVYLIVQFANRTYGLDKLPSEMIIEAGKHKLETTIYLRSHNIERSKEPDAEHVRNSNNATKVLRRRNHEEQKPNPCAREDGWMEIELGEFYNNGDDIQQVKMSLREVKGVHLKGGLIVEGMEIRAQESKYEK</sequence>
<protein>
    <recommendedName>
        <fullName evidence="2">F-box domain-containing protein</fullName>
    </recommendedName>
</protein>
<dbReference type="Pfam" id="PF14299">
    <property type="entry name" value="PP2"/>
    <property type="match status" value="1"/>
</dbReference>
<dbReference type="EnsemblPlants" id="Kaladp0036s0104.1.v1.1">
    <property type="protein sequence ID" value="Kaladp0036s0104.1.v1.1"/>
    <property type="gene ID" value="Kaladp0036s0104.v1.1"/>
</dbReference>
<evidence type="ECO:0000313" key="3">
    <source>
        <dbReference type="EnsemblPlants" id="Kaladp0036s0104.1.v1.1"/>
    </source>
</evidence>
<dbReference type="Gene3D" id="1.20.1280.50">
    <property type="match status" value="1"/>
</dbReference>
<dbReference type="PANTHER" id="PTHR32278:SF11">
    <property type="entry name" value="F-BOX DOMAIN-CONTAINING PROTEIN"/>
    <property type="match status" value="1"/>
</dbReference>
<reference evidence="3" key="1">
    <citation type="submission" date="2021-01" db="UniProtKB">
        <authorList>
            <consortium name="EnsemblPlants"/>
        </authorList>
    </citation>
    <scope>IDENTIFICATION</scope>
</reference>
<dbReference type="PROSITE" id="PS50181">
    <property type="entry name" value="FBOX"/>
    <property type="match status" value="1"/>
</dbReference>